<name>A0A1T5G8E1_9FLAO</name>
<dbReference type="Pfam" id="PF00248">
    <property type="entry name" value="Aldo_ket_red"/>
    <property type="match status" value="1"/>
</dbReference>
<dbReference type="OrthoDB" id="9804790at2"/>
<keyword evidence="9" id="KW-1185">Reference proteome</keyword>
<dbReference type="SUPFAM" id="SSF51430">
    <property type="entry name" value="NAD(P)-linked oxidoreductase"/>
    <property type="match status" value="1"/>
</dbReference>
<keyword evidence="2" id="KW-0521">NADP</keyword>
<feature type="active site" description="Proton donor" evidence="4">
    <location>
        <position position="49"/>
    </location>
</feature>
<dbReference type="PIRSF" id="PIRSF000097">
    <property type="entry name" value="AKR"/>
    <property type="match status" value="1"/>
</dbReference>
<evidence type="ECO:0000259" key="7">
    <source>
        <dbReference type="Pfam" id="PF00248"/>
    </source>
</evidence>
<dbReference type="EMBL" id="FUYZ01000010">
    <property type="protein sequence ID" value="SKC04657.1"/>
    <property type="molecule type" value="Genomic_DNA"/>
</dbReference>
<evidence type="ECO:0000256" key="1">
    <source>
        <dbReference type="ARBA" id="ARBA00007905"/>
    </source>
</evidence>
<dbReference type="PRINTS" id="PR00069">
    <property type="entry name" value="ALDKETRDTASE"/>
</dbReference>
<dbReference type="PANTHER" id="PTHR43827">
    <property type="entry name" value="2,5-DIKETO-D-GLUCONIC ACID REDUCTASE"/>
    <property type="match status" value="1"/>
</dbReference>
<dbReference type="PROSITE" id="PS00062">
    <property type="entry name" value="ALDOKETO_REDUCTASE_2"/>
    <property type="match status" value="1"/>
</dbReference>
<evidence type="ECO:0000256" key="4">
    <source>
        <dbReference type="PIRSR" id="PIRSR000097-1"/>
    </source>
</evidence>
<protein>
    <submittedName>
        <fullName evidence="8">Aldo/keto reductase</fullName>
    </submittedName>
</protein>
<dbReference type="CDD" id="cd19071">
    <property type="entry name" value="AKR_AKR1-5-like"/>
    <property type="match status" value="1"/>
</dbReference>
<evidence type="ECO:0000256" key="6">
    <source>
        <dbReference type="PIRSR" id="PIRSR000097-3"/>
    </source>
</evidence>
<dbReference type="PANTHER" id="PTHR43827:SF3">
    <property type="entry name" value="NADP-DEPENDENT OXIDOREDUCTASE DOMAIN-CONTAINING PROTEIN"/>
    <property type="match status" value="1"/>
</dbReference>
<evidence type="ECO:0000313" key="9">
    <source>
        <dbReference type="Proteomes" id="UP000191112"/>
    </source>
</evidence>
<dbReference type="InterPro" id="IPR036812">
    <property type="entry name" value="NAD(P)_OxRdtase_dom_sf"/>
</dbReference>
<gene>
    <name evidence="8" type="ORF">SAMN05660477_02652</name>
</gene>
<evidence type="ECO:0000256" key="3">
    <source>
        <dbReference type="ARBA" id="ARBA00023002"/>
    </source>
</evidence>
<dbReference type="GO" id="GO:0016616">
    <property type="term" value="F:oxidoreductase activity, acting on the CH-OH group of donors, NAD or NADP as acceptor"/>
    <property type="evidence" value="ECO:0007669"/>
    <property type="project" value="UniProtKB-ARBA"/>
</dbReference>
<keyword evidence="3" id="KW-0560">Oxidoreductase</keyword>
<feature type="binding site" evidence="5">
    <location>
        <position position="107"/>
    </location>
    <ligand>
        <name>substrate</name>
    </ligand>
</feature>
<comment type="similarity">
    <text evidence="1">Belongs to the aldo/keto reductase family.</text>
</comment>
<dbReference type="RefSeq" id="WP_079667836.1">
    <property type="nucleotide sequence ID" value="NZ_FUYZ01000010.1"/>
</dbReference>
<dbReference type="AlphaFoldDB" id="A0A1T5G8E1"/>
<evidence type="ECO:0000256" key="5">
    <source>
        <dbReference type="PIRSR" id="PIRSR000097-2"/>
    </source>
</evidence>
<dbReference type="FunFam" id="3.20.20.100:FF:000015">
    <property type="entry name" value="Oxidoreductase, aldo/keto reductase family"/>
    <property type="match status" value="1"/>
</dbReference>
<feature type="domain" description="NADP-dependent oxidoreductase" evidence="7">
    <location>
        <begin position="14"/>
        <end position="264"/>
    </location>
</feature>
<dbReference type="InterPro" id="IPR020471">
    <property type="entry name" value="AKR"/>
</dbReference>
<reference evidence="8 9" key="1">
    <citation type="submission" date="2017-02" db="EMBL/GenBank/DDBJ databases">
        <authorList>
            <person name="Peterson S.W."/>
        </authorList>
    </citation>
    <scope>NUCLEOTIDE SEQUENCE [LARGE SCALE GENOMIC DNA]</scope>
    <source>
        <strain evidence="8 9">DSM 22323</strain>
    </source>
</reference>
<feature type="site" description="Lowers pKa of active site Tyr" evidence="6">
    <location>
        <position position="74"/>
    </location>
</feature>
<proteinExistence type="inferred from homology"/>
<organism evidence="8 9">
    <name type="scientific">Soonwooa buanensis</name>
    <dbReference type="NCBI Taxonomy" id="619805"/>
    <lineage>
        <taxon>Bacteria</taxon>
        <taxon>Pseudomonadati</taxon>
        <taxon>Bacteroidota</taxon>
        <taxon>Flavobacteriia</taxon>
        <taxon>Flavobacteriales</taxon>
        <taxon>Weeksellaceae</taxon>
        <taxon>Chryseobacterium group</taxon>
        <taxon>Soonwooa</taxon>
    </lineage>
</organism>
<dbReference type="InterPro" id="IPR018170">
    <property type="entry name" value="Aldo/ket_reductase_CS"/>
</dbReference>
<sequence length="279" mass="31668">MKNFVLNNGLEIPEIGFGTWQIPDGDDVKNAVTFALENGYTHIDTAKIYENEKGVGDAIKESQLDRKDIFLTTKVWNTSRGYQSTLDAFEKSLELLQTDYIDLYLIHWPANAKQFDNWKELNSETWRAMEDLYNQGKIKAIGVCNFLVHHLESLAETAKIPPMVNQIEYHPGYLQNNVVDYCKKNNILVEAWSPIGSGRILDNELLKNIAGKYNVWVAQLCIKFCLQNGILPLPKSVTPKNILANIDVNAFTIDNDDMQRISAMEEAGFSGLNPDFIDF</sequence>
<dbReference type="InterPro" id="IPR023210">
    <property type="entry name" value="NADP_OxRdtase_dom"/>
</dbReference>
<dbReference type="Proteomes" id="UP000191112">
    <property type="component" value="Unassembled WGS sequence"/>
</dbReference>
<evidence type="ECO:0000256" key="2">
    <source>
        <dbReference type="ARBA" id="ARBA00022857"/>
    </source>
</evidence>
<accession>A0A1T5G8E1</accession>
<dbReference type="Gene3D" id="3.20.20.100">
    <property type="entry name" value="NADP-dependent oxidoreductase domain"/>
    <property type="match status" value="1"/>
</dbReference>
<dbReference type="STRING" id="619805.SAMN05660477_02652"/>
<evidence type="ECO:0000313" key="8">
    <source>
        <dbReference type="EMBL" id="SKC04657.1"/>
    </source>
</evidence>